<reference evidence="1" key="1">
    <citation type="submission" date="2016-10" db="EMBL/GenBank/DDBJ databases">
        <title>Sequence of Gallionella enrichment culture.</title>
        <authorList>
            <person name="Poehlein A."/>
            <person name="Muehling M."/>
            <person name="Daniel R."/>
        </authorList>
    </citation>
    <scope>NUCLEOTIDE SEQUENCE</scope>
</reference>
<dbReference type="AlphaFoldDB" id="A0A1J5SYY4"/>
<protein>
    <submittedName>
        <fullName evidence="1">Uncharacterized protein</fullName>
    </submittedName>
</protein>
<gene>
    <name evidence="1" type="ORF">GALL_55390</name>
</gene>
<organism evidence="1">
    <name type="scientific">mine drainage metagenome</name>
    <dbReference type="NCBI Taxonomy" id="410659"/>
    <lineage>
        <taxon>unclassified sequences</taxon>
        <taxon>metagenomes</taxon>
        <taxon>ecological metagenomes</taxon>
    </lineage>
</organism>
<proteinExistence type="predicted"/>
<name>A0A1J5SYY4_9ZZZZ</name>
<comment type="caution">
    <text evidence="1">The sequence shown here is derived from an EMBL/GenBank/DDBJ whole genome shotgun (WGS) entry which is preliminary data.</text>
</comment>
<accession>A0A1J5SYY4</accession>
<dbReference type="EMBL" id="MLJW01000015">
    <property type="protein sequence ID" value="OIR13155.1"/>
    <property type="molecule type" value="Genomic_DNA"/>
</dbReference>
<evidence type="ECO:0000313" key="1">
    <source>
        <dbReference type="EMBL" id="OIR13155.1"/>
    </source>
</evidence>
<sequence>MRKQVQNYVSITLQNLHFKNKLAPREANPITAFEISVYLSTVTNGKREEKLLKTYTEKDKVFNTEF</sequence>